<name>A0A540VFP4_9GAMM</name>
<dbReference type="EMBL" id="VIFK01000376">
    <property type="protein sequence ID" value="TQE95581.1"/>
    <property type="molecule type" value="Genomic_DNA"/>
</dbReference>
<organism evidence="1 2">
    <name type="scientific">Spiribacter salinus</name>
    <dbReference type="NCBI Taxonomy" id="1335746"/>
    <lineage>
        <taxon>Bacteria</taxon>
        <taxon>Pseudomonadati</taxon>
        <taxon>Pseudomonadota</taxon>
        <taxon>Gammaproteobacteria</taxon>
        <taxon>Chromatiales</taxon>
        <taxon>Ectothiorhodospiraceae</taxon>
        <taxon>Spiribacter</taxon>
    </lineage>
</organism>
<evidence type="ECO:0000313" key="2">
    <source>
        <dbReference type="Proteomes" id="UP000315400"/>
    </source>
</evidence>
<evidence type="ECO:0000313" key="1">
    <source>
        <dbReference type="EMBL" id="TQE95581.1"/>
    </source>
</evidence>
<reference evidence="1 2" key="1">
    <citation type="submission" date="2019-06" db="EMBL/GenBank/DDBJ databases">
        <title>Metagenome assembled Genome of Spiribacter salinus SL48-SHIP from the microbial mat of Salt Lake 48 (Novosibirsk region, Russia).</title>
        <authorList>
            <person name="Shipova A."/>
            <person name="Rozanov A.S."/>
            <person name="Bryanskaya A.V."/>
            <person name="Peltek S.E."/>
        </authorList>
    </citation>
    <scope>NUCLEOTIDE SEQUENCE [LARGE SCALE GENOMIC DNA]</scope>
    <source>
        <strain evidence="1">SL48-SHIP-2</strain>
    </source>
</reference>
<gene>
    <name evidence="1" type="ORF">FKY71_17085</name>
</gene>
<dbReference type="AlphaFoldDB" id="A0A540VFP4"/>
<dbReference type="Proteomes" id="UP000315400">
    <property type="component" value="Unassembled WGS sequence"/>
</dbReference>
<sequence length="92" mass="10300">MGIRFLELSGTLGGPVPVIEEETRHRDGPATRPAFVSEDDGERVIPVRHTAAFTEDIKVDVIVEQERTRVPWCVAKPGDEQDQRKAGHPEDR</sequence>
<comment type="caution">
    <text evidence="1">The sequence shown here is derived from an EMBL/GenBank/DDBJ whole genome shotgun (WGS) entry which is preliminary data.</text>
</comment>
<protein>
    <submittedName>
        <fullName evidence="1">Uncharacterized protein</fullName>
    </submittedName>
</protein>
<proteinExistence type="predicted"/>
<accession>A0A540VFP4</accession>